<dbReference type="EMBL" id="JAVDWR010000001">
    <property type="protein sequence ID" value="MDR7119642.1"/>
    <property type="molecule type" value="Genomic_DNA"/>
</dbReference>
<proteinExistence type="predicted"/>
<name>A0ABU1VVA9_9GAMM</name>
<sequence>MNADKELPLQVQILLLRQKMAQQRLLIQQYIGPQLQQEADQFPRSLGMRLLQQQLSGAAPWLMGLKNKLHGKESALLWSVALTLGQHWLKKKRNTQE</sequence>
<evidence type="ECO:0000313" key="1">
    <source>
        <dbReference type="EMBL" id="MDR7119642.1"/>
    </source>
</evidence>
<dbReference type="RefSeq" id="WP_310274338.1">
    <property type="nucleotide sequence ID" value="NZ_JAVDWR010000001.1"/>
</dbReference>
<comment type="caution">
    <text evidence="1">The sequence shown here is derived from an EMBL/GenBank/DDBJ whole genome shotgun (WGS) entry which is preliminary data.</text>
</comment>
<reference evidence="1 2" key="1">
    <citation type="submission" date="2023-07" db="EMBL/GenBank/DDBJ databases">
        <title>Sorghum-associated microbial communities from plants grown in Nebraska, USA.</title>
        <authorList>
            <person name="Schachtman D."/>
        </authorList>
    </citation>
    <scope>NUCLEOTIDE SEQUENCE [LARGE SCALE GENOMIC DNA]</scope>
    <source>
        <strain evidence="1 2">4138</strain>
    </source>
</reference>
<organism evidence="1 2">
    <name type="scientific">Rheinheimera soli</name>
    <dbReference type="NCBI Taxonomy" id="443616"/>
    <lineage>
        <taxon>Bacteria</taxon>
        <taxon>Pseudomonadati</taxon>
        <taxon>Pseudomonadota</taxon>
        <taxon>Gammaproteobacteria</taxon>
        <taxon>Chromatiales</taxon>
        <taxon>Chromatiaceae</taxon>
        <taxon>Rheinheimera</taxon>
    </lineage>
</organism>
<gene>
    <name evidence="1" type="ORF">J2W69_000557</name>
</gene>
<accession>A0ABU1VVA9</accession>
<evidence type="ECO:0000313" key="2">
    <source>
        <dbReference type="Proteomes" id="UP001257909"/>
    </source>
</evidence>
<keyword evidence="2" id="KW-1185">Reference proteome</keyword>
<protein>
    <submittedName>
        <fullName evidence="1">Uncharacterized protein</fullName>
    </submittedName>
</protein>
<dbReference type="Proteomes" id="UP001257909">
    <property type="component" value="Unassembled WGS sequence"/>
</dbReference>